<protein>
    <submittedName>
        <fullName evidence="2">DUF4806 domain-containing protein</fullName>
    </submittedName>
</protein>
<keyword evidence="1" id="KW-1185">Reference proteome</keyword>
<dbReference type="Proteomes" id="UP000046392">
    <property type="component" value="Unplaced"/>
</dbReference>
<sequence length="235" mass="27239">MSEETNTTDDEWNIDKTMKCVASLSIRKHSFSTKLTRKRKLISNKHISTDENVGCQNDGDNGKDEEPINKIHKSASSRVPSKCNGDSTCYLDLQKRNNFDNECFMDVDKPLDYDSEIYLTEYEGDADSEDILSKYPVSKKRFRKTAYIVDYESKNHKHIPEVPRYFTEVRQASYQKKLIHFLQFDEDDVLILPKEAKPVLSKILANSMAKRQLNVKISEDHYIITRTEFSKPIPG</sequence>
<evidence type="ECO:0000313" key="2">
    <source>
        <dbReference type="WBParaSite" id="SPAL_0000273000.1"/>
    </source>
</evidence>
<dbReference type="AlphaFoldDB" id="A0A0N5B9L4"/>
<name>A0A0N5B9L4_STREA</name>
<dbReference type="WBParaSite" id="SPAL_0000273000.1">
    <property type="protein sequence ID" value="SPAL_0000273000.1"/>
    <property type="gene ID" value="SPAL_0000273000"/>
</dbReference>
<evidence type="ECO:0000313" key="1">
    <source>
        <dbReference type="Proteomes" id="UP000046392"/>
    </source>
</evidence>
<organism evidence="1 2">
    <name type="scientific">Strongyloides papillosus</name>
    <name type="common">Intestinal threadworm</name>
    <dbReference type="NCBI Taxonomy" id="174720"/>
    <lineage>
        <taxon>Eukaryota</taxon>
        <taxon>Metazoa</taxon>
        <taxon>Ecdysozoa</taxon>
        <taxon>Nematoda</taxon>
        <taxon>Chromadorea</taxon>
        <taxon>Rhabditida</taxon>
        <taxon>Tylenchina</taxon>
        <taxon>Panagrolaimomorpha</taxon>
        <taxon>Strongyloidoidea</taxon>
        <taxon>Strongyloididae</taxon>
        <taxon>Strongyloides</taxon>
    </lineage>
</organism>
<accession>A0A0N5B9L4</accession>
<reference evidence="2" key="1">
    <citation type="submission" date="2017-02" db="UniProtKB">
        <authorList>
            <consortium name="WormBaseParasite"/>
        </authorList>
    </citation>
    <scope>IDENTIFICATION</scope>
</reference>
<proteinExistence type="predicted"/>